<dbReference type="Proteomes" id="UP000250235">
    <property type="component" value="Unassembled WGS sequence"/>
</dbReference>
<protein>
    <submittedName>
        <fullName evidence="2">Uncharacterized protein</fullName>
    </submittedName>
</protein>
<name>A0A2Z7B045_9LAMI</name>
<dbReference type="OrthoDB" id="1933187at2759"/>
<reference evidence="2 3" key="1">
    <citation type="journal article" date="2015" name="Proc. Natl. Acad. Sci. U.S.A.">
        <title>The resurrection genome of Boea hygrometrica: A blueprint for survival of dehydration.</title>
        <authorList>
            <person name="Xiao L."/>
            <person name="Yang G."/>
            <person name="Zhang L."/>
            <person name="Yang X."/>
            <person name="Zhao S."/>
            <person name="Ji Z."/>
            <person name="Zhou Q."/>
            <person name="Hu M."/>
            <person name="Wang Y."/>
            <person name="Chen M."/>
            <person name="Xu Y."/>
            <person name="Jin H."/>
            <person name="Xiao X."/>
            <person name="Hu G."/>
            <person name="Bao F."/>
            <person name="Hu Y."/>
            <person name="Wan P."/>
            <person name="Li L."/>
            <person name="Deng X."/>
            <person name="Kuang T."/>
            <person name="Xiang C."/>
            <person name="Zhu J.K."/>
            <person name="Oliver M.J."/>
            <person name="He Y."/>
        </authorList>
    </citation>
    <scope>NUCLEOTIDE SEQUENCE [LARGE SCALE GENOMIC DNA]</scope>
    <source>
        <strain evidence="3">cv. XS01</strain>
    </source>
</reference>
<organism evidence="2 3">
    <name type="scientific">Dorcoceras hygrometricum</name>
    <dbReference type="NCBI Taxonomy" id="472368"/>
    <lineage>
        <taxon>Eukaryota</taxon>
        <taxon>Viridiplantae</taxon>
        <taxon>Streptophyta</taxon>
        <taxon>Embryophyta</taxon>
        <taxon>Tracheophyta</taxon>
        <taxon>Spermatophyta</taxon>
        <taxon>Magnoliopsida</taxon>
        <taxon>eudicotyledons</taxon>
        <taxon>Gunneridae</taxon>
        <taxon>Pentapetalae</taxon>
        <taxon>asterids</taxon>
        <taxon>lamiids</taxon>
        <taxon>Lamiales</taxon>
        <taxon>Gesneriaceae</taxon>
        <taxon>Didymocarpoideae</taxon>
        <taxon>Trichosporeae</taxon>
        <taxon>Loxocarpinae</taxon>
        <taxon>Dorcoceras</taxon>
    </lineage>
</organism>
<dbReference type="PANTHER" id="PTHR37238:SF1">
    <property type="entry name" value="OS05G0532500 PROTEIN"/>
    <property type="match status" value="1"/>
</dbReference>
<sequence>MPKICEATRAKMRSISMRKPLRDISNARTTKKPANFPKKTDQESEELTEDRSLDHLFLVQSDISTLVRQIDELVVQALQLTSKKGMKEIKQFEDFLSEMQTSLKTWATRFQKAVSHQSIIPRSKLKPPTERAEACVTGKNTNASTESPEKTKWESFVSPSPLVSWRAECNTEGGRQLFLLTPLPQTKSFSSKCQALSVPTLEQARPTESSHPVTPFKSVENLRYNHYESDLAGQTLSNLKNVCPSPAKFSETNHSTFALTPHLKTSPPKTCVLLEPLSEFCEKKNQGIHISTSLRVGVQNSSESQGSESSNSQSSNDLALEYPDLFGISLAHNLGRRKNVIEDSPNWIVSPPKTCAILEPSDDEVLSAVLTGKCSIQETSPVHNQLAELYHIATNDYHQQGTCLRFDITESTPMINEPTSTFQMGKRPGETTLKKELWTKFEAACTHNSSTVQEMSPHKRFLDRLEEASD</sequence>
<evidence type="ECO:0000313" key="2">
    <source>
        <dbReference type="EMBL" id="KZV26620.1"/>
    </source>
</evidence>
<dbReference type="EMBL" id="KV011191">
    <property type="protein sequence ID" value="KZV26620.1"/>
    <property type="molecule type" value="Genomic_DNA"/>
</dbReference>
<evidence type="ECO:0000313" key="3">
    <source>
        <dbReference type="Proteomes" id="UP000250235"/>
    </source>
</evidence>
<dbReference type="PANTHER" id="PTHR37238">
    <property type="entry name" value="OS05G0532500 PROTEIN"/>
    <property type="match status" value="1"/>
</dbReference>
<proteinExistence type="predicted"/>
<feature type="region of interest" description="Disordered" evidence="1">
    <location>
        <begin position="297"/>
        <end position="316"/>
    </location>
</feature>
<feature type="region of interest" description="Disordered" evidence="1">
    <location>
        <begin position="16"/>
        <end position="47"/>
    </location>
</feature>
<gene>
    <name evidence="2" type="ORF">F511_08144</name>
</gene>
<accession>A0A2Z7B045</accession>
<feature type="region of interest" description="Disordered" evidence="1">
    <location>
        <begin position="124"/>
        <end position="153"/>
    </location>
</feature>
<keyword evidence="3" id="KW-1185">Reference proteome</keyword>
<evidence type="ECO:0000256" key="1">
    <source>
        <dbReference type="SAM" id="MobiDB-lite"/>
    </source>
</evidence>
<dbReference type="AlphaFoldDB" id="A0A2Z7B045"/>